<dbReference type="InterPro" id="IPR036390">
    <property type="entry name" value="WH_DNA-bd_sf"/>
</dbReference>
<evidence type="ECO:0000256" key="3">
    <source>
        <dbReference type="ARBA" id="ARBA00023163"/>
    </source>
</evidence>
<dbReference type="PANTHER" id="PTHR24567:SF26">
    <property type="entry name" value="REGULATORY PROTEIN YEIL"/>
    <property type="match status" value="1"/>
</dbReference>
<keyword evidence="3" id="KW-0804">Transcription</keyword>
<keyword evidence="6" id="KW-1185">Reference proteome</keyword>
<dbReference type="Pfam" id="PF00027">
    <property type="entry name" value="cNMP_binding"/>
    <property type="match status" value="1"/>
</dbReference>
<proteinExistence type="predicted"/>
<keyword evidence="1" id="KW-0805">Transcription regulation</keyword>
<dbReference type="InterPro" id="IPR014710">
    <property type="entry name" value="RmlC-like_jellyroll"/>
</dbReference>
<dbReference type="InterPro" id="IPR050397">
    <property type="entry name" value="Env_Response_Regulators"/>
</dbReference>
<evidence type="ECO:0000313" key="6">
    <source>
        <dbReference type="Proteomes" id="UP000018934"/>
    </source>
</evidence>
<dbReference type="CDD" id="cd00038">
    <property type="entry name" value="CAP_ED"/>
    <property type="match status" value="1"/>
</dbReference>
<feature type="domain" description="HTH crp-type" evidence="4">
    <location>
        <begin position="134"/>
        <end position="207"/>
    </location>
</feature>
<dbReference type="InterPro" id="IPR018490">
    <property type="entry name" value="cNMP-bd_dom_sf"/>
</dbReference>
<dbReference type="EMBL" id="CP007033">
    <property type="protein sequence ID" value="AHF10421.1"/>
    <property type="molecule type" value="Genomic_DNA"/>
</dbReference>
<dbReference type="SUPFAM" id="SSF46785">
    <property type="entry name" value="Winged helix' DNA-binding domain"/>
    <property type="match status" value="1"/>
</dbReference>
<evidence type="ECO:0000256" key="2">
    <source>
        <dbReference type="ARBA" id="ARBA00023125"/>
    </source>
</evidence>
<evidence type="ECO:0000256" key="1">
    <source>
        <dbReference type="ARBA" id="ARBA00023015"/>
    </source>
</evidence>
<dbReference type="SUPFAM" id="SSF51206">
    <property type="entry name" value="cAMP-binding domain-like"/>
    <property type="match status" value="1"/>
</dbReference>
<dbReference type="Pfam" id="PF13545">
    <property type="entry name" value="HTH_Crp_2"/>
    <property type="match status" value="1"/>
</dbReference>
<dbReference type="SMART" id="SM00419">
    <property type="entry name" value="HTH_CRP"/>
    <property type="match status" value="1"/>
</dbReference>
<dbReference type="Proteomes" id="UP000018934">
    <property type="component" value="Chromosome"/>
</dbReference>
<name>A0ABN4BWN3_DEHRP</name>
<dbReference type="InterPro" id="IPR036388">
    <property type="entry name" value="WH-like_DNA-bd_sf"/>
</dbReference>
<protein>
    <submittedName>
        <fullName evidence="5">Cyclic nucleotide-binding protein</fullName>
    </submittedName>
</protein>
<evidence type="ECO:0000313" key="5">
    <source>
        <dbReference type="EMBL" id="AHF10421.1"/>
    </source>
</evidence>
<gene>
    <name evidence="5" type="ORF">DEHRE_10300</name>
</gene>
<accession>A0ABN4BWN3</accession>
<dbReference type="Gene3D" id="1.10.10.10">
    <property type="entry name" value="Winged helix-like DNA-binding domain superfamily/Winged helix DNA-binding domain"/>
    <property type="match status" value="1"/>
</dbReference>
<reference evidence="5 6" key="1">
    <citation type="journal article" date="2013" name="Stand. Genomic Sci.">
        <title>Complete genome sequence of Dehalobacter restrictus PER-K23(T.).</title>
        <authorList>
            <person name="Kruse T."/>
            <person name="Maillard J."/>
            <person name="Goodwin L."/>
            <person name="Woyke T."/>
            <person name="Teshima H."/>
            <person name="Bruce D."/>
            <person name="Detter C."/>
            <person name="Tapia R."/>
            <person name="Han C."/>
            <person name="Huntemann M."/>
            <person name="Wei C.L."/>
            <person name="Han J."/>
            <person name="Chen A."/>
            <person name="Kyrpides N."/>
            <person name="Szeto E."/>
            <person name="Markowitz V."/>
            <person name="Ivanova N."/>
            <person name="Pagani I."/>
            <person name="Pati A."/>
            <person name="Pitluck S."/>
            <person name="Nolan M."/>
            <person name="Holliger C."/>
            <person name="Smidt H."/>
        </authorList>
    </citation>
    <scope>NUCLEOTIDE SEQUENCE [LARGE SCALE GENOMIC DNA]</scope>
    <source>
        <strain evidence="6">DSM 9455</strain>
    </source>
</reference>
<dbReference type="Gene3D" id="2.60.120.10">
    <property type="entry name" value="Jelly Rolls"/>
    <property type="match status" value="1"/>
</dbReference>
<dbReference type="InterPro" id="IPR000595">
    <property type="entry name" value="cNMP-bd_dom"/>
</dbReference>
<dbReference type="InterPro" id="IPR012318">
    <property type="entry name" value="HTH_CRP"/>
</dbReference>
<organism evidence="5 6">
    <name type="scientific">Dehalobacter restrictus (strain DSM 9455 / PER-K23)</name>
    <dbReference type="NCBI Taxonomy" id="871738"/>
    <lineage>
        <taxon>Bacteria</taxon>
        <taxon>Bacillati</taxon>
        <taxon>Bacillota</taxon>
        <taxon>Clostridia</taxon>
        <taxon>Eubacteriales</taxon>
        <taxon>Desulfitobacteriaceae</taxon>
        <taxon>Dehalobacter</taxon>
    </lineage>
</organism>
<sequence length="219" mass="25617">MPDTFYPVSRLKNYIHLGTKRSYSKGQAVLLPDEVLGKMIFVLSGRLNVSKITDDGREKFVYSAGQYCFMDRLFTFENDHMQIVAAEDSQVCLFSKEQLLNVFAQDLEIVIDVLRHYDSKAYYFLNLSNEINLYSPSVRLLHLFYELCQSQGKYNNDVWEVEIQLTNRKISEITGLHFVTVSKILGSLKKENILRKRKNKIIIYDMEKLKELFEEGIPY</sequence>
<dbReference type="PROSITE" id="PS51063">
    <property type="entry name" value="HTH_CRP_2"/>
    <property type="match status" value="1"/>
</dbReference>
<keyword evidence="2" id="KW-0238">DNA-binding</keyword>
<evidence type="ECO:0000259" key="4">
    <source>
        <dbReference type="PROSITE" id="PS51063"/>
    </source>
</evidence>
<dbReference type="PANTHER" id="PTHR24567">
    <property type="entry name" value="CRP FAMILY TRANSCRIPTIONAL REGULATORY PROTEIN"/>
    <property type="match status" value="1"/>
</dbReference>
<dbReference type="SMART" id="SM00100">
    <property type="entry name" value="cNMP"/>
    <property type="match status" value="1"/>
</dbReference>